<gene>
    <name evidence="2" type="ORF">SYV04_19005</name>
</gene>
<comment type="caution">
    <text evidence="2">The sequence shown here is derived from an EMBL/GenBank/DDBJ whole genome shotgun (WGS) entry which is preliminary data.</text>
</comment>
<accession>A0ABU5H605</accession>
<feature type="region of interest" description="Disordered" evidence="1">
    <location>
        <begin position="1"/>
        <end position="31"/>
    </location>
</feature>
<name>A0ABU5H605_9BACT</name>
<protein>
    <submittedName>
        <fullName evidence="2">Uncharacterized protein</fullName>
    </submittedName>
</protein>
<evidence type="ECO:0000256" key="1">
    <source>
        <dbReference type="SAM" id="MobiDB-lite"/>
    </source>
</evidence>
<keyword evidence="3" id="KW-1185">Reference proteome</keyword>
<evidence type="ECO:0000313" key="3">
    <source>
        <dbReference type="Proteomes" id="UP001291309"/>
    </source>
</evidence>
<reference evidence="2 3" key="1">
    <citation type="submission" date="2023-12" db="EMBL/GenBank/DDBJ databases">
        <title>the genome sequence of Hyalangium sp. s54d21.</title>
        <authorList>
            <person name="Zhang X."/>
        </authorList>
    </citation>
    <scope>NUCLEOTIDE SEQUENCE [LARGE SCALE GENOMIC DNA]</scope>
    <source>
        <strain evidence="3">s54d21</strain>
    </source>
</reference>
<sequence>MHAKKKATDRADIRTEDAKQLPSPRPLGLQTLGPTRYEQIRRALLELDLKLASEN</sequence>
<feature type="compositionally biased region" description="Basic and acidic residues" evidence="1">
    <location>
        <begin position="1"/>
        <end position="19"/>
    </location>
</feature>
<dbReference type="RefSeq" id="WP_321547246.1">
    <property type="nucleotide sequence ID" value="NZ_JAXIVS010000006.1"/>
</dbReference>
<dbReference type="Proteomes" id="UP001291309">
    <property type="component" value="Unassembled WGS sequence"/>
</dbReference>
<organism evidence="2 3">
    <name type="scientific">Hyalangium rubrum</name>
    <dbReference type="NCBI Taxonomy" id="3103134"/>
    <lineage>
        <taxon>Bacteria</taxon>
        <taxon>Pseudomonadati</taxon>
        <taxon>Myxococcota</taxon>
        <taxon>Myxococcia</taxon>
        <taxon>Myxococcales</taxon>
        <taxon>Cystobacterineae</taxon>
        <taxon>Archangiaceae</taxon>
        <taxon>Hyalangium</taxon>
    </lineage>
</organism>
<evidence type="ECO:0000313" key="2">
    <source>
        <dbReference type="EMBL" id="MDY7228519.1"/>
    </source>
</evidence>
<dbReference type="EMBL" id="JAXIVS010000006">
    <property type="protein sequence ID" value="MDY7228519.1"/>
    <property type="molecule type" value="Genomic_DNA"/>
</dbReference>
<proteinExistence type="predicted"/>